<dbReference type="Proteomes" id="UP001060085">
    <property type="component" value="Linkage Group LG08"/>
</dbReference>
<reference evidence="2" key="1">
    <citation type="journal article" date="2023" name="Nat. Plants">
        <title>Single-cell RNA sequencing provides a high-resolution roadmap for understanding the multicellular compartmentation of specialized metabolism.</title>
        <authorList>
            <person name="Sun S."/>
            <person name="Shen X."/>
            <person name="Li Y."/>
            <person name="Li Y."/>
            <person name="Wang S."/>
            <person name="Li R."/>
            <person name="Zhang H."/>
            <person name="Shen G."/>
            <person name="Guo B."/>
            <person name="Wei J."/>
            <person name="Xu J."/>
            <person name="St-Pierre B."/>
            <person name="Chen S."/>
            <person name="Sun C."/>
        </authorList>
    </citation>
    <scope>NUCLEOTIDE SEQUENCE [LARGE SCALE GENOMIC DNA]</scope>
</reference>
<sequence>MKKKIEPSTTIQKPIARGCLKLKKEERSRDTNWGNCFCVFILFCLVLYYCCTWVFLVWMLCIQLIIFGTCVNCSSNCGFRFWRVRHGCQQYHRVPIGVNHVSLVSLSPPQSNIEDLVSRYIVSENIGKKSMMKRSKLIKYRSRPVYCGRGGSTRNNRKEACLSPTIGKISSDYKNHGSNSRRMTRRAYASWSSKEISRTLTEKHFLCYEEARMSFPSPLALITLLFFFKELKLFEIGNIFLELDFKSLISHLAWGFKFFHFHYKEVVNRNYFKPYLGKDVRKLLKESLVLQNG</sequence>
<gene>
    <name evidence="1" type="ORF">M9H77_36163</name>
</gene>
<dbReference type="EMBL" id="CM044708">
    <property type="protein sequence ID" value="KAI5650158.1"/>
    <property type="molecule type" value="Genomic_DNA"/>
</dbReference>
<comment type="caution">
    <text evidence="1">The sequence shown here is derived from an EMBL/GenBank/DDBJ whole genome shotgun (WGS) entry which is preliminary data.</text>
</comment>
<proteinExistence type="predicted"/>
<accession>A0ACB9ZRU1</accession>
<protein>
    <submittedName>
        <fullName evidence="1">Uncharacterized protein</fullName>
    </submittedName>
</protein>
<evidence type="ECO:0000313" key="1">
    <source>
        <dbReference type="EMBL" id="KAI5650158.1"/>
    </source>
</evidence>
<keyword evidence="2" id="KW-1185">Reference proteome</keyword>
<name>A0ACB9ZRU1_CATRO</name>
<organism evidence="1 2">
    <name type="scientific">Catharanthus roseus</name>
    <name type="common">Madagascar periwinkle</name>
    <name type="synonym">Vinca rosea</name>
    <dbReference type="NCBI Taxonomy" id="4058"/>
    <lineage>
        <taxon>Eukaryota</taxon>
        <taxon>Viridiplantae</taxon>
        <taxon>Streptophyta</taxon>
        <taxon>Embryophyta</taxon>
        <taxon>Tracheophyta</taxon>
        <taxon>Spermatophyta</taxon>
        <taxon>Magnoliopsida</taxon>
        <taxon>eudicotyledons</taxon>
        <taxon>Gunneridae</taxon>
        <taxon>Pentapetalae</taxon>
        <taxon>asterids</taxon>
        <taxon>lamiids</taxon>
        <taxon>Gentianales</taxon>
        <taxon>Apocynaceae</taxon>
        <taxon>Rauvolfioideae</taxon>
        <taxon>Vinceae</taxon>
        <taxon>Catharanthinae</taxon>
        <taxon>Catharanthus</taxon>
    </lineage>
</organism>
<evidence type="ECO:0000313" key="2">
    <source>
        <dbReference type="Proteomes" id="UP001060085"/>
    </source>
</evidence>